<keyword evidence="1" id="KW-0472">Membrane</keyword>
<dbReference type="EMBL" id="JBHUDY010000001">
    <property type="protein sequence ID" value="MFD1611382.1"/>
    <property type="molecule type" value="Genomic_DNA"/>
</dbReference>
<comment type="caution">
    <text evidence="2">The sequence shown here is derived from an EMBL/GenBank/DDBJ whole genome shotgun (WGS) entry which is preliminary data.</text>
</comment>
<evidence type="ECO:0000313" key="3">
    <source>
        <dbReference type="Proteomes" id="UP001597115"/>
    </source>
</evidence>
<protein>
    <recommendedName>
        <fullName evidence="4">DUF2798 domain-containing protein</fullName>
    </recommendedName>
</protein>
<gene>
    <name evidence="2" type="ORF">ACFSCW_06155</name>
</gene>
<evidence type="ECO:0000256" key="1">
    <source>
        <dbReference type="SAM" id="Phobius"/>
    </source>
</evidence>
<keyword evidence="1" id="KW-0812">Transmembrane</keyword>
<keyword evidence="3" id="KW-1185">Reference proteome</keyword>
<feature type="transmembrane region" description="Helical" evidence="1">
    <location>
        <begin position="7"/>
        <end position="26"/>
    </location>
</feature>
<reference evidence="3" key="1">
    <citation type="journal article" date="2019" name="Int. J. Syst. Evol. Microbiol.">
        <title>The Global Catalogue of Microorganisms (GCM) 10K type strain sequencing project: providing services to taxonomists for standard genome sequencing and annotation.</title>
        <authorList>
            <consortium name="The Broad Institute Genomics Platform"/>
            <consortium name="The Broad Institute Genome Sequencing Center for Infectious Disease"/>
            <person name="Wu L."/>
            <person name="Ma J."/>
        </authorList>
    </citation>
    <scope>NUCLEOTIDE SEQUENCE [LARGE SCALE GENOMIC DNA]</scope>
    <source>
        <strain evidence="3">CGMCC 1.16275</strain>
    </source>
</reference>
<evidence type="ECO:0000313" key="2">
    <source>
        <dbReference type="EMBL" id="MFD1611382.1"/>
    </source>
</evidence>
<dbReference type="Proteomes" id="UP001597115">
    <property type="component" value="Unassembled WGS sequence"/>
</dbReference>
<dbReference type="RefSeq" id="WP_380887939.1">
    <property type="nucleotide sequence ID" value="NZ_JBHUDY010000001.1"/>
</dbReference>
<sequence>MIRRLTILMIETAMLVSGAVALIYSIRLAVSQVLPVGWFWGGAVAIFFAPVALAGALRLLDPKTAR</sequence>
<accession>A0ABW4I1H9</accession>
<evidence type="ECO:0008006" key="4">
    <source>
        <dbReference type="Google" id="ProtNLM"/>
    </source>
</evidence>
<feature type="transmembrane region" description="Helical" evidence="1">
    <location>
        <begin position="38"/>
        <end position="60"/>
    </location>
</feature>
<proteinExistence type="predicted"/>
<keyword evidence="1" id="KW-1133">Transmembrane helix</keyword>
<name>A0ABW4I1H9_9SPHN</name>
<organism evidence="2 3">
    <name type="scientific">Sphingomonas tabacisoli</name>
    <dbReference type="NCBI Taxonomy" id="2249466"/>
    <lineage>
        <taxon>Bacteria</taxon>
        <taxon>Pseudomonadati</taxon>
        <taxon>Pseudomonadota</taxon>
        <taxon>Alphaproteobacteria</taxon>
        <taxon>Sphingomonadales</taxon>
        <taxon>Sphingomonadaceae</taxon>
        <taxon>Sphingomonas</taxon>
    </lineage>
</organism>